<dbReference type="AlphaFoldDB" id="A0A6G1EYT0"/>
<accession>A0A6G1EYT0</accession>
<evidence type="ECO:0000256" key="1">
    <source>
        <dbReference type="SAM" id="MobiDB-lite"/>
    </source>
</evidence>
<name>A0A6G1EYT0_9ORYZ</name>
<dbReference type="Proteomes" id="UP000479710">
    <property type="component" value="Unassembled WGS sequence"/>
</dbReference>
<feature type="region of interest" description="Disordered" evidence="1">
    <location>
        <begin position="114"/>
        <end position="174"/>
    </location>
</feature>
<reference evidence="2 3" key="1">
    <citation type="submission" date="2019-11" db="EMBL/GenBank/DDBJ databases">
        <title>Whole genome sequence of Oryza granulata.</title>
        <authorList>
            <person name="Li W."/>
        </authorList>
    </citation>
    <scope>NUCLEOTIDE SEQUENCE [LARGE SCALE GENOMIC DNA]</scope>
    <source>
        <strain evidence="3">cv. Menghai</strain>
        <tissue evidence="2">Leaf</tissue>
    </source>
</reference>
<evidence type="ECO:0000313" key="2">
    <source>
        <dbReference type="EMBL" id="KAF0929786.1"/>
    </source>
</evidence>
<comment type="caution">
    <text evidence="2">The sequence shown here is derived from an EMBL/GenBank/DDBJ whole genome shotgun (WGS) entry which is preliminary data.</text>
</comment>
<feature type="region of interest" description="Disordered" evidence="1">
    <location>
        <begin position="19"/>
        <end position="57"/>
    </location>
</feature>
<gene>
    <name evidence="2" type="ORF">E2562_025925</name>
</gene>
<dbReference type="EMBL" id="SPHZ02000002">
    <property type="protein sequence ID" value="KAF0929786.1"/>
    <property type="molecule type" value="Genomic_DNA"/>
</dbReference>
<feature type="compositionally biased region" description="Basic and acidic residues" evidence="1">
    <location>
        <begin position="19"/>
        <end position="42"/>
    </location>
</feature>
<keyword evidence="3" id="KW-1185">Reference proteome</keyword>
<proteinExistence type="predicted"/>
<feature type="compositionally biased region" description="Basic and acidic residues" evidence="1">
    <location>
        <begin position="146"/>
        <end position="165"/>
    </location>
</feature>
<organism evidence="2 3">
    <name type="scientific">Oryza meyeriana var. granulata</name>
    <dbReference type="NCBI Taxonomy" id="110450"/>
    <lineage>
        <taxon>Eukaryota</taxon>
        <taxon>Viridiplantae</taxon>
        <taxon>Streptophyta</taxon>
        <taxon>Embryophyta</taxon>
        <taxon>Tracheophyta</taxon>
        <taxon>Spermatophyta</taxon>
        <taxon>Magnoliopsida</taxon>
        <taxon>Liliopsida</taxon>
        <taxon>Poales</taxon>
        <taxon>Poaceae</taxon>
        <taxon>BOP clade</taxon>
        <taxon>Oryzoideae</taxon>
        <taxon>Oryzeae</taxon>
        <taxon>Oryzinae</taxon>
        <taxon>Oryza</taxon>
        <taxon>Oryza meyeriana</taxon>
    </lineage>
</organism>
<feature type="region of interest" description="Disordered" evidence="1">
    <location>
        <begin position="62"/>
        <end position="81"/>
    </location>
</feature>
<sequence length="174" mass="20353">MDTTTRRSMTYEEKLDMIDRGLQRRGMDDEESRRRFLEDIRNPPKKKPPNKEIDPFAYPRGLWSLPPTAEPRGSRAHHETIASGLRPRSLLPLASWYVHIDPHSCPEVEKYMEKVDREREEQKTEVEMMRQQQKLEEAAAAQVKSGGDRHDDERQLKRQGLEHHLGSSTEPQLT</sequence>
<feature type="compositionally biased region" description="Basic and acidic residues" evidence="1">
    <location>
        <begin position="114"/>
        <end position="137"/>
    </location>
</feature>
<evidence type="ECO:0000313" key="3">
    <source>
        <dbReference type="Proteomes" id="UP000479710"/>
    </source>
</evidence>
<protein>
    <submittedName>
        <fullName evidence="2">Uncharacterized protein</fullName>
    </submittedName>
</protein>